<proteinExistence type="predicted"/>
<name>A0A9N8R6T0_9BURK</name>
<sequence>MRPVAFADFPWQGAQAQVRLGNRPWAVKCYLVPEMVDVALVAALGNHRIQPAGRERGKLLQRLMDERQVGIDLRGSQHCANAWQASLCEHALHGAAVHVQLARDGAATPLLNVVVAQDLRLEFDSDGHGSPV</sequence>
<protein>
    <submittedName>
        <fullName evidence="1">Uncharacterized protein</fullName>
    </submittedName>
</protein>
<gene>
    <name evidence="1" type="ORF">R70211_07728</name>
</gene>
<dbReference type="AlphaFoldDB" id="A0A9N8R6T0"/>
<dbReference type="EMBL" id="CAJNAS010000074">
    <property type="protein sequence ID" value="CAE6969878.1"/>
    <property type="molecule type" value="Genomic_DNA"/>
</dbReference>
<evidence type="ECO:0000313" key="2">
    <source>
        <dbReference type="Proteomes" id="UP000675121"/>
    </source>
</evidence>
<keyword evidence="2" id="KW-1185">Reference proteome</keyword>
<comment type="caution">
    <text evidence="1">The sequence shown here is derived from an EMBL/GenBank/DDBJ whole genome shotgun (WGS) entry which is preliminary data.</text>
</comment>
<dbReference type="Proteomes" id="UP000675121">
    <property type="component" value="Unassembled WGS sequence"/>
</dbReference>
<accession>A0A9N8R6T0</accession>
<organism evidence="1 2">
    <name type="scientific">Paraburkholderia domus</name>
    <dbReference type="NCBI Taxonomy" id="2793075"/>
    <lineage>
        <taxon>Bacteria</taxon>
        <taxon>Pseudomonadati</taxon>
        <taxon>Pseudomonadota</taxon>
        <taxon>Betaproteobacteria</taxon>
        <taxon>Burkholderiales</taxon>
        <taxon>Burkholderiaceae</taxon>
        <taxon>Paraburkholderia</taxon>
    </lineage>
</organism>
<evidence type="ECO:0000313" key="1">
    <source>
        <dbReference type="EMBL" id="CAE6969878.1"/>
    </source>
</evidence>
<reference evidence="1" key="1">
    <citation type="submission" date="2021-02" db="EMBL/GenBank/DDBJ databases">
        <authorList>
            <person name="Vanwijnsberghe S."/>
        </authorList>
    </citation>
    <scope>NUCLEOTIDE SEQUENCE</scope>
    <source>
        <strain evidence="1">R-70211</strain>
    </source>
</reference>